<dbReference type="AlphaFoldDB" id="U5DEJ1"/>
<dbReference type="HOGENOM" id="CLU_2309855_0_0_1"/>
<dbReference type="Proteomes" id="UP000017836">
    <property type="component" value="Unassembled WGS sequence"/>
</dbReference>
<evidence type="ECO:0000313" key="3">
    <source>
        <dbReference type="Proteomes" id="UP000017836"/>
    </source>
</evidence>
<organism evidence="2 3">
    <name type="scientific">Amborella trichopoda</name>
    <dbReference type="NCBI Taxonomy" id="13333"/>
    <lineage>
        <taxon>Eukaryota</taxon>
        <taxon>Viridiplantae</taxon>
        <taxon>Streptophyta</taxon>
        <taxon>Embryophyta</taxon>
        <taxon>Tracheophyta</taxon>
        <taxon>Spermatophyta</taxon>
        <taxon>Magnoliopsida</taxon>
        <taxon>Amborellales</taxon>
        <taxon>Amborellaceae</taxon>
        <taxon>Amborella</taxon>
    </lineage>
</organism>
<sequence length="100" mass="11419">MKTPGMDVEDEDIPDMPTHSRASEKDKSPASTASRPRKRKMRAVAHTLQLMVEVVVGLRFAFTQFKNVPNESMMFVRPFSSLKVLKMMSLQRHAWGSTHM</sequence>
<proteinExistence type="predicted"/>
<reference evidence="3" key="1">
    <citation type="journal article" date="2013" name="Science">
        <title>The Amborella genome and the evolution of flowering plants.</title>
        <authorList>
            <consortium name="Amborella Genome Project"/>
        </authorList>
    </citation>
    <scope>NUCLEOTIDE SEQUENCE [LARGE SCALE GENOMIC DNA]</scope>
</reference>
<feature type="region of interest" description="Disordered" evidence="1">
    <location>
        <begin position="1"/>
        <end position="41"/>
    </location>
</feature>
<accession>U5DEJ1</accession>
<dbReference type="EMBL" id="KI392058">
    <property type="protein sequence ID" value="ERN20625.1"/>
    <property type="molecule type" value="Genomic_DNA"/>
</dbReference>
<keyword evidence="3" id="KW-1185">Reference proteome</keyword>
<gene>
    <name evidence="2" type="ORF">AMTR_s00070p00131620</name>
</gene>
<protein>
    <submittedName>
        <fullName evidence="2">Uncharacterized protein</fullName>
    </submittedName>
</protein>
<evidence type="ECO:0000256" key="1">
    <source>
        <dbReference type="SAM" id="MobiDB-lite"/>
    </source>
</evidence>
<evidence type="ECO:0000313" key="2">
    <source>
        <dbReference type="EMBL" id="ERN20625.1"/>
    </source>
</evidence>
<dbReference type="Gramene" id="ERN20625">
    <property type="protein sequence ID" value="ERN20625"/>
    <property type="gene ID" value="AMTR_s00070p00131620"/>
</dbReference>
<name>U5DEJ1_AMBTC</name>